<feature type="domain" description="Integrase catalytic" evidence="2">
    <location>
        <begin position="1162"/>
        <end position="1356"/>
    </location>
</feature>
<dbReference type="OMA" id="TAMHIES"/>
<dbReference type="Pfam" id="PF18701">
    <property type="entry name" value="DUF5641"/>
    <property type="match status" value="1"/>
</dbReference>
<dbReference type="Xenbase" id="XB-GENE-29085055">
    <property type="gene designation" value="LOC101731053"/>
</dbReference>
<dbReference type="Pfam" id="PF05380">
    <property type="entry name" value="Peptidase_A17"/>
    <property type="match status" value="1"/>
</dbReference>
<dbReference type="AGR" id="Xenbase:XB-GENE-29085055"/>
<dbReference type="OrthoDB" id="9903861at2759"/>
<gene>
    <name evidence="4 5" type="primary">LOC101731053</name>
</gene>
<proteinExistence type="predicted"/>
<dbReference type="GO" id="GO:0015074">
    <property type="term" value="P:DNA integration"/>
    <property type="evidence" value="ECO:0007669"/>
    <property type="project" value="InterPro"/>
</dbReference>
<evidence type="ECO:0000313" key="3">
    <source>
        <dbReference type="Proteomes" id="UP000008143"/>
    </source>
</evidence>
<evidence type="ECO:0000256" key="1">
    <source>
        <dbReference type="SAM" id="MobiDB-lite"/>
    </source>
</evidence>
<dbReference type="SUPFAM" id="SSF56672">
    <property type="entry name" value="DNA/RNA polymerases"/>
    <property type="match status" value="1"/>
</dbReference>
<dbReference type="Gene3D" id="3.30.420.10">
    <property type="entry name" value="Ribonuclease H-like superfamily/Ribonuclease H"/>
    <property type="match status" value="1"/>
</dbReference>
<evidence type="ECO:0000313" key="5">
    <source>
        <dbReference type="Xenbase" id="XB-GENE-29085055"/>
    </source>
</evidence>
<dbReference type="InterPro" id="IPR012337">
    <property type="entry name" value="RNaseH-like_sf"/>
</dbReference>
<dbReference type="InterPro" id="IPR040676">
    <property type="entry name" value="DUF5641"/>
</dbReference>
<dbReference type="GO" id="GO:0003676">
    <property type="term" value="F:nucleic acid binding"/>
    <property type="evidence" value="ECO:0007669"/>
    <property type="project" value="InterPro"/>
</dbReference>
<name>A0A8J0SGZ3_XENTR</name>
<dbReference type="PANTHER" id="PTHR47331:SF6">
    <property type="entry name" value="DOUBLECORTIN DOMAIN-CONTAINING PROTEIN"/>
    <property type="match status" value="1"/>
</dbReference>
<organism evidence="3 4">
    <name type="scientific">Xenopus tropicalis</name>
    <name type="common">Western clawed frog</name>
    <name type="synonym">Silurana tropicalis</name>
    <dbReference type="NCBI Taxonomy" id="8364"/>
    <lineage>
        <taxon>Eukaryota</taxon>
        <taxon>Metazoa</taxon>
        <taxon>Chordata</taxon>
        <taxon>Craniata</taxon>
        <taxon>Vertebrata</taxon>
        <taxon>Euteleostomi</taxon>
        <taxon>Amphibia</taxon>
        <taxon>Batrachia</taxon>
        <taxon>Anura</taxon>
        <taxon>Pipoidea</taxon>
        <taxon>Pipidae</taxon>
        <taxon>Xenopodinae</taxon>
        <taxon>Xenopus</taxon>
        <taxon>Silurana</taxon>
    </lineage>
</organism>
<feature type="region of interest" description="Disordered" evidence="1">
    <location>
        <begin position="105"/>
        <end position="132"/>
    </location>
</feature>
<dbReference type="PANTHER" id="PTHR47331">
    <property type="entry name" value="PHD-TYPE DOMAIN-CONTAINING PROTEIN"/>
    <property type="match status" value="1"/>
</dbReference>
<dbReference type="KEGG" id="xtr:101731053"/>
<dbReference type="InterPro" id="IPR001584">
    <property type="entry name" value="Integrase_cat-core"/>
</dbReference>
<keyword evidence="3" id="KW-1185">Reference proteome</keyword>
<dbReference type="InterPro" id="IPR036397">
    <property type="entry name" value="RNaseH_sf"/>
</dbReference>
<dbReference type="GeneID" id="101731053"/>
<accession>A0A8J0SGZ3</accession>
<dbReference type="SUPFAM" id="SSF53098">
    <property type="entry name" value="Ribonuclease H-like"/>
    <property type="match status" value="1"/>
</dbReference>
<dbReference type="InterPro" id="IPR008042">
    <property type="entry name" value="Retrotrans_Pao"/>
</dbReference>
<sequence>MELQVAKAEGDLPGLAFLDTARGVNPIVQKLPYNLQERWMVHGSKFKQTYNVTFPPFTVFVDFVYQQAKMRNDPSFDLTLPHATPSVPNTRKAVTVHKTNVSSLGSFHRSADSSQEETNNKDPGKQCPLHQRPHPLLKCRAFRGKSIDDRKAFLKENHICYKCCSSTSHLAKDCKVSVKCTECDSTHHNTALHPGPAPWTLPHNKGTSEHGGEEGDTATTTPEVTSQCTEVCKGAIGGRSCSKICLVKVYPKGQRDKAIRLYAIMDDQSNGSLACPAFFDLFNIKGPSIPYSLKTCAGVIETAGRKASGYQVESIDGQICLPLPPITECSRIPDNRTEIPTPDAALHHAHLKCITHLIPELDPKAQIMLLLGRDILRVHKARDQINGPHNAPYAQKLDLGWVIIGDVCLGDVHRPTNINTLYTNTLENGRPSLFQPCPNRFLIKEIQNNAYLTNLLGESYPCAKDDDHLGCNVFQRSKNDNQLSLSIEDKIFLEIMDQGPDLNNKLLGVLIRFRKDPIAFIADIQQMFHSFLVREDHRNFLRFFWFRDNDPAKDVLEYRMKVHVFGNSPSPAVAIYGLRRSAQEGEVDYGRDVTQFVERDFYVDDGLKSSPSEETAISLLKRTQDMLACSNLRLHKIASNSIEVMKAFPSQDHANDLRDLDLGTDTLPVQRSLGLNWDLKSDTFTFQVNKDEKPFTRRGVLSTVNSLYDPLGFAAPVTVQGKALLRELTVESCDWDSPLPAAKEQVWIEWRDSLGALSSIQIPRQYTCTPAAGIKERKLCIFSDASTKAIAAVAYLKTVDCKGQCHIGFIMGKAKLTPQPEHTIPRLELCAAVLAVEMAELITSEIDLQLSEAEFYTDSKVVLGYICNETRRFYVYVSNRILRIRRSTHPKQWHYVPSEKNPADHATRAVPAACLKQTSWFTGPSFLYSSEQNDPADGYELIDTTSDPEIRPQVSTLCTDTSSMHLGSHRFKRFSTWKSLVRSITCLLHIVKFFKKGFPSTSNCKGWHYCQRAHTVDELEQARNISLLSVQQETYAKELECIKSKKAISKDSVLKKLDPFIDENGLLRVGGRIMKATLEQEEKNPLIIPSNHHIASLLVLHYHQQTRHQGRLFTEGALRAAGFWIVGAKKLVSSVIFKCVTCRKLRGMFQTQKMANLPADRLSTEPPFTNVGLDVFGPWSVTSRHTRGGHANSKRWAVMFTCLSIRAVHIEVIESMDTSSFVNALRRFISIRGPVKNIYSDRGTNFVGACKELNIPSNIDKNLVEKYLSDQGCAWTFNPPHSSHMGGAWERMIGIARRILDSMFLQEGSTRLTHETLTTFMAEVAAIMNARPLTSVSNDPEDPFILTPSTLLTQKVSTIKAPPGEFDTKDLYKRQWRQVQSLANTFWDKWKKQYIFTLQSRNKWQSDKQNIEPGNIVLMKDSQIKRNEWPLGLITRVFPSEDGKVRKVEVKVVRQNETKLFLRPISELILLLSSTELSNG</sequence>
<protein>
    <submittedName>
        <fullName evidence="4">Uncharacterized protein LOC101731053</fullName>
    </submittedName>
</protein>
<dbReference type="Proteomes" id="UP000008143">
    <property type="component" value="Chromosome 4"/>
</dbReference>
<feature type="region of interest" description="Disordered" evidence="1">
    <location>
        <begin position="194"/>
        <end position="220"/>
    </location>
</feature>
<reference evidence="4" key="1">
    <citation type="submission" date="2025-08" db="UniProtKB">
        <authorList>
            <consortium name="RefSeq"/>
        </authorList>
    </citation>
    <scope>IDENTIFICATION</scope>
    <source>
        <strain evidence="4">Nigerian</strain>
        <tissue evidence="4">Liver and blood</tissue>
    </source>
</reference>
<evidence type="ECO:0000259" key="2">
    <source>
        <dbReference type="PROSITE" id="PS50994"/>
    </source>
</evidence>
<dbReference type="RefSeq" id="XP_012820751.3">
    <property type="nucleotide sequence ID" value="XM_012965297.3"/>
</dbReference>
<evidence type="ECO:0000313" key="4">
    <source>
        <dbReference type="RefSeq" id="XP_012820751.3"/>
    </source>
</evidence>
<dbReference type="InterPro" id="IPR043502">
    <property type="entry name" value="DNA/RNA_pol_sf"/>
</dbReference>
<dbReference type="PROSITE" id="PS50994">
    <property type="entry name" value="INTEGRASE"/>
    <property type="match status" value="1"/>
</dbReference>